<gene>
    <name evidence="1" type="ORF">CAPTEDRAFT_210135</name>
</gene>
<reference evidence="3" key="1">
    <citation type="submission" date="2012-12" db="EMBL/GenBank/DDBJ databases">
        <authorList>
            <person name="Hellsten U."/>
            <person name="Grimwood J."/>
            <person name="Chapman J.A."/>
            <person name="Shapiro H."/>
            <person name="Aerts A."/>
            <person name="Otillar R.P."/>
            <person name="Terry A.Y."/>
            <person name="Boore J.L."/>
            <person name="Simakov O."/>
            <person name="Marletaz F."/>
            <person name="Cho S.-J."/>
            <person name="Edsinger-Gonzales E."/>
            <person name="Havlak P."/>
            <person name="Kuo D.-H."/>
            <person name="Larsson T."/>
            <person name="Lv J."/>
            <person name="Arendt D."/>
            <person name="Savage R."/>
            <person name="Osoegawa K."/>
            <person name="de Jong P."/>
            <person name="Lindberg D.R."/>
            <person name="Seaver E.C."/>
            <person name="Weisblat D.A."/>
            <person name="Putnam N.H."/>
            <person name="Grigoriev I.V."/>
            <person name="Rokhsar D.S."/>
        </authorList>
    </citation>
    <scope>NUCLEOTIDE SEQUENCE</scope>
    <source>
        <strain evidence="3">I ESC-2004</strain>
    </source>
</reference>
<name>R7TV07_CAPTE</name>
<organism evidence="1">
    <name type="scientific">Capitella teleta</name>
    <name type="common">Polychaete worm</name>
    <dbReference type="NCBI Taxonomy" id="283909"/>
    <lineage>
        <taxon>Eukaryota</taxon>
        <taxon>Metazoa</taxon>
        <taxon>Spiralia</taxon>
        <taxon>Lophotrochozoa</taxon>
        <taxon>Annelida</taxon>
        <taxon>Polychaeta</taxon>
        <taxon>Sedentaria</taxon>
        <taxon>Scolecida</taxon>
        <taxon>Capitellidae</taxon>
        <taxon>Capitella</taxon>
    </lineage>
</organism>
<dbReference type="HOGENOM" id="CLU_074909_0_0_1"/>
<evidence type="ECO:0000313" key="2">
    <source>
        <dbReference type="EnsemblMetazoa" id="CapteP210135"/>
    </source>
</evidence>
<accession>R7TV07</accession>
<evidence type="ECO:0000313" key="3">
    <source>
        <dbReference type="Proteomes" id="UP000014760"/>
    </source>
</evidence>
<dbReference type="Proteomes" id="UP000014760">
    <property type="component" value="Unassembled WGS sequence"/>
</dbReference>
<dbReference type="AlphaFoldDB" id="R7TV07"/>
<reference evidence="1 3" key="2">
    <citation type="journal article" date="2013" name="Nature">
        <title>Insights into bilaterian evolution from three spiralian genomes.</title>
        <authorList>
            <person name="Simakov O."/>
            <person name="Marletaz F."/>
            <person name="Cho S.J."/>
            <person name="Edsinger-Gonzales E."/>
            <person name="Havlak P."/>
            <person name="Hellsten U."/>
            <person name="Kuo D.H."/>
            <person name="Larsson T."/>
            <person name="Lv J."/>
            <person name="Arendt D."/>
            <person name="Savage R."/>
            <person name="Osoegawa K."/>
            <person name="de Jong P."/>
            <person name="Grimwood J."/>
            <person name="Chapman J.A."/>
            <person name="Shapiro H."/>
            <person name="Aerts A."/>
            <person name="Otillar R.P."/>
            <person name="Terry A.Y."/>
            <person name="Boore J.L."/>
            <person name="Grigoriev I.V."/>
            <person name="Lindberg D.R."/>
            <person name="Seaver E.C."/>
            <person name="Weisblat D.A."/>
            <person name="Putnam N.H."/>
            <person name="Rokhsar D.S."/>
        </authorList>
    </citation>
    <scope>NUCLEOTIDE SEQUENCE</scope>
    <source>
        <strain evidence="1 3">I ESC-2004</strain>
    </source>
</reference>
<dbReference type="EMBL" id="AMQN01002118">
    <property type="status" value="NOT_ANNOTATED_CDS"/>
    <property type="molecule type" value="Genomic_DNA"/>
</dbReference>
<reference evidence="2" key="3">
    <citation type="submission" date="2015-06" db="UniProtKB">
        <authorList>
            <consortium name="EnsemblMetazoa"/>
        </authorList>
    </citation>
    <scope>IDENTIFICATION</scope>
</reference>
<dbReference type="OrthoDB" id="6508428at2759"/>
<protein>
    <submittedName>
        <fullName evidence="1 2">Uncharacterized protein</fullName>
    </submittedName>
</protein>
<sequence length="322" mass="36282">MEEFEMEISEAKSSVVRFNREPRQEKWKCGGWQVCESGAAKYLGMSVPGGIGGGFVGVSGRIKILTRVLGMVNFGAKRSGCPFLVAREGWKSVVVSKAMYGAWRHCMEKSGSQESRGDAESIWNAVVQGKSGWSTFDEREVKAKMASVRKILWGGSMVAEVERGALLEIGLQSGLWKEVERMALRFQGDELAHLIWRRRVSETGREMCGVGVDWIRDMTKEKMNERVMEVGKEEWKRLLQSTELTRKYAVEKEAVKLESCADGSVGARAHIPCGKRHEHLGEEWRERGRVENGDPDMMEGFWHKRHTNGGIVLLQKDSNITI</sequence>
<proteinExistence type="predicted"/>
<evidence type="ECO:0000313" key="1">
    <source>
        <dbReference type="EMBL" id="ELT97743.1"/>
    </source>
</evidence>
<keyword evidence="3" id="KW-1185">Reference proteome</keyword>
<dbReference type="EMBL" id="KB308479">
    <property type="protein sequence ID" value="ELT97743.1"/>
    <property type="molecule type" value="Genomic_DNA"/>
</dbReference>
<dbReference type="EnsemblMetazoa" id="CapteT210135">
    <property type="protein sequence ID" value="CapteP210135"/>
    <property type="gene ID" value="CapteG210135"/>
</dbReference>